<feature type="transmembrane region" description="Helical" evidence="10">
    <location>
        <begin position="184"/>
        <end position="209"/>
    </location>
</feature>
<keyword evidence="6 9" id="KW-1015">Disulfide bond</keyword>
<dbReference type="SUPFAM" id="SSF47986">
    <property type="entry name" value="DEATH domain"/>
    <property type="match status" value="1"/>
</dbReference>
<dbReference type="CDD" id="cd10580">
    <property type="entry name" value="TNFRSF10"/>
    <property type="match status" value="1"/>
</dbReference>
<dbReference type="Gene3D" id="1.10.533.10">
    <property type="entry name" value="Death Domain, Fas"/>
    <property type="match status" value="1"/>
</dbReference>
<dbReference type="Pfam" id="PF00020">
    <property type="entry name" value="TNFR_c6"/>
    <property type="match status" value="2"/>
</dbReference>
<feature type="repeat" description="TNFR-Cys" evidence="9">
    <location>
        <begin position="127"/>
        <end position="168"/>
    </location>
</feature>
<dbReference type="PANTHER" id="PTHR46330:SF17">
    <property type="entry name" value="TUMOR NECROSIS FACTOR RECEPTOR SUPERFAMILY, MEMBER 10B"/>
    <property type="match status" value="1"/>
</dbReference>
<feature type="chain" id="PRO_5034763097" description="Tumor necrosis factor receptor superfamily member 10B" evidence="11">
    <location>
        <begin position="26"/>
        <end position="411"/>
    </location>
</feature>
<dbReference type="InterPro" id="IPR052491">
    <property type="entry name" value="TNFRSF10"/>
</dbReference>
<keyword evidence="8" id="KW-0325">Glycoprotein</keyword>
<name>A0A8C8S3P9_9SAUR</name>
<proteinExistence type="predicted"/>
<reference evidence="14" key="1">
    <citation type="submission" date="2025-08" db="UniProtKB">
        <authorList>
            <consortium name="Ensembl"/>
        </authorList>
    </citation>
    <scope>IDENTIFICATION</scope>
</reference>
<evidence type="ECO:0000313" key="14">
    <source>
        <dbReference type="Ensembl" id="ENSPCEP00000015514.1"/>
    </source>
</evidence>
<dbReference type="GO" id="GO:0005886">
    <property type="term" value="C:plasma membrane"/>
    <property type="evidence" value="ECO:0007669"/>
    <property type="project" value="TreeGrafter"/>
</dbReference>
<feature type="repeat" description="TNFR-Cys" evidence="9">
    <location>
        <begin position="85"/>
        <end position="126"/>
    </location>
</feature>
<dbReference type="InterPro" id="IPR001368">
    <property type="entry name" value="TNFR/NGFR_Cys_rich_reg"/>
</dbReference>
<feature type="domain" description="TNFR-Cys" evidence="13">
    <location>
        <begin position="127"/>
        <end position="168"/>
    </location>
</feature>
<feature type="disulfide bond" evidence="9">
    <location>
        <begin position="108"/>
        <end position="126"/>
    </location>
</feature>
<evidence type="ECO:0000256" key="9">
    <source>
        <dbReference type="PROSITE-ProRule" id="PRU00206"/>
    </source>
</evidence>
<dbReference type="PROSITE" id="PS50050">
    <property type="entry name" value="TNFR_NGFR_2"/>
    <property type="match status" value="2"/>
</dbReference>
<accession>A0A8C8S3P9</accession>
<feature type="disulfide bond" evidence="9">
    <location>
        <begin position="150"/>
        <end position="168"/>
    </location>
</feature>
<dbReference type="InterPro" id="IPR034029">
    <property type="entry name" value="TNFRSF10A/B_death"/>
</dbReference>
<dbReference type="CDD" id="cd08315">
    <property type="entry name" value="Death_TRAILR_DR4_DR5"/>
    <property type="match status" value="1"/>
</dbReference>
<dbReference type="SUPFAM" id="SSF57586">
    <property type="entry name" value="TNF receptor-like"/>
    <property type="match status" value="3"/>
</dbReference>
<organism evidence="14 15">
    <name type="scientific">Pelusios castaneus</name>
    <name type="common">West African mud turtle</name>
    <dbReference type="NCBI Taxonomy" id="367368"/>
    <lineage>
        <taxon>Eukaryota</taxon>
        <taxon>Metazoa</taxon>
        <taxon>Chordata</taxon>
        <taxon>Craniata</taxon>
        <taxon>Vertebrata</taxon>
        <taxon>Euteleostomi</taxon>
        <taxon>Archelosauria</taxon>
        <taxon>Testudinata</taxon>
        <taxon>Testudines</taxon>
        <taxon>Pleurodira</taxon>
        <taxon>Pelomedusidae</taxon>
        <taxon>Pelusios</taxon>
    </lineage>
</organism>
<dbReference type="InterPro" id="IPR034024">
    <property type="entry name" value="TNFRSF10_N"/>
</dbReference>
<keyword evidence="15" id="KW-1185">Reference proteome</keyword>
<dbReference type="InterPro" id="IPR011029">
    <property type="entry name" value="DEATH-like_dom_sf"/>
</dbReference>
<dbReference type="Pfam" id="PF00531">
    <property type="entry name" value="Death"/>
    <property type="match status" value="1"/>
</dbReference>
<dbReference type="PANTHER" id="PTHR46330">
    <property type="entry name" value="TUMOR NECROSIS FACTOR RECEPTOR SUPERFAMILY MEMBER 10B"/>
    <property type="match status" value="1"/>
</dbReference>
<evidence type="ECO:0000256" key="6">
    <source>
        <dbReference type="ARBA" id="ARBA00023157"/>
    </source>
</evidence>
<dbReference type="SMART" id="SM00208">
    <property type="entry name" value="TNFR"/>
    <property type="match status" value="2"/>
</dbReference>
<dbReference type="GO" id="GO:0043065">
    <property type="term" value="P:positive regulation of apoptotic process"/>
    <property type="evidence" value="ECO:0007669"/>
    <property type="project" value="TreeGrafter"/>
</dbReference>
<keyword evidence="4" id="KW-0677">Repeat</keyword>
<dbReference type="SMART" id="SM00005">
    <property type="entry name" value="DEATH"/>
    <property type="match status" value="1"/>
</dbReference>
<evidence type="ECO:0000256" key="11">
    <source>
        <dbReference type="SAM" id="SignalP"/>
    </source>
</evidence>
<dbReference type="Gene3D" id="2.10.50.10">
    <property type="entry name" value="Tumor Necrosis Factor Receptor, subunit A, domain 2"/>
    <property type="match status" value="3"/>
</dbReference>
<feature type="disulfide bond" evidence="9">
    <location>
        <begin position="128"/>
        <end position="143"/>
    </location>
</feature>
<dbReference type="GO" id="GO:0004888">
    <property type="term" value="F:transmembrane signaling receptor activity"/>
    <property type="evidence" value="ECO:0007669"/>
    <property type="project" value="UniProtKB-ARBA"/>
</dbReference>
<keyword evidence="10" id="KW-0812">Transmembrane</keyword>
<evidence type="ECO:0000256" key="7">
    <source>
        <dbReference type="ARBA" id="ARBA00023170"/>
    </source>
</evidence>
<dbReference type="InterPro" id="IPR000488">
    <property type="entry name" value="Death_dom"/>
</dbReference>
<evidence type="ECO:0000256" key="5">
    <source>
        <dbReference type="ARBA" id="ARBA00023136"/>
    </source>
</evidence>
<evidence type="ECO:0000259" key="12">
    <source>
        <dbReference type="PROSITE" id="PS50017"/>
    </source>
</evidence>
<dbReference type="PRINTS" id="PR01956">
    <property type="entry name" value="TNFACTORR10"/>
</dbReference>
<reference evidence="14" key="2">
    <citation type="submission" date="2025-09" db="UniProtKB">
        <authorList>
            <consortium name="Ensembl"/>
        </authorList>
    </citation>
    <scope>IDENTIFICATION</scope>
</reference>
<evidence type="ECO:0000259" key="13">
    <source>
        <dbReference type="PROSITE" id="PS50050"/>
    </source>
</evidence>
<feature type="signal peptide" evidence="11">
    <location>
        <begin position="1"/>
        <end position="25"/>
    </location>
</feature>
<dbReference type="InterPro" id="IPR020465">
    <property type="entry name" value="TNFR_10"/>
</dbReference>
<evidence type="ECO:0000256" key="8">
    <source>
        <dbReference type="ARBA" id="ARBA00023180"/>
    </source>
</evidence>
<keyword evidence="7" id="KW-0675">Receptor</keyword>
<feature type="domain" description="TNFR-Cys" evidence="13">
    <location>
        <begin position="85"/>
        <end position="126"/>
    </location>
</feature>
<dbReference type="FunFam" id="2.10.50.10:FF:000004">
    <property type="entry name" value="Tumor necrosis factor receptor superfamily member 6"/>
    <property type="match status" value="1"/>
</dbReference>
<keyword evidence="2" id="KW-0053">Apoptosis</keyword>
<evidence type="ECO:0000256" key="4">
    <source>
        <dbReference type="ARBA" id="ARBA00022737"/>
    </source>
</evidence>
<feature type="domain" description="Death" evidence="12">
    <location>
        <begin position="332"/>
        <end position="401"/>
    </location>
</feature>
<evidence type="ECO:0000313" key="15">
    <source>
        <dbReference type="Proteomes" id="UP000694393"/>
    </source>
</evidence>
<evidence type="ECO:0000256" key="2">
    <source>
        <dbReference type="ARBA" id="ARBA00022703"/>
    </source>
</evidence>
<sequence length="411" mass="45446">MRSGMGSACASLVLFLYLLAQAARAASVSLAWDPKQPQLLPVALSHSMEDSELYKHENRFCKKCPAGYHVKDHCVIPNAIGNCSSCKEGTEFTEYANALSRCLTCRVCRKDEVKLAPCQRSKNTECACKNGTFCSPDHPCEICQRCKARCPEGEVQVSACTPQSDMQCACPTGPPPAAGGFSNWSIAGITVAVLIVLVVPGCLLWCFCCRSSSSGGDHREKSSSFMDHFLSHLRNCSRGRLGTQDNMRNEQLDQESQRELLAVSDPKEAARKASACETGVQSAAASALEHERNPVPQMEGRKRKLVPVRGKDATETLRCSFDIFSQEVPCKDWRRFGRALFLTDNEIENAERSEKYSQEQHYQMLFTWLNKAGAGASVNQLLETLDRIDLRGVADIICSKLCDLYEEEAFN</sequence>
<evidence type="ECO:0000256" key="3">
    <source>
        <dbReference type="ARBA" id="ARBA00022729"/>
    </source>
</evidence>
<evidence type="ECO:0000256" key="10">
    <source>
        <dbReference type="SAM" id="Phobius"/>
    </source>
</evidence>
<keyword evidence="5 10" id="KW-0472">Membrane</keyword>
<keyword evidence="10" id="KW-1133">Transmembrane helix</keyword>
<dbReference type="AlphaFoldDB" id="A0A8C8S3P9"/>
<dbReference type="Ensembl" id="ENSPCET00000016067.1">
    <property type="protein sequence ID" value="ENSPCEP00000015514.1"/>
    <property type="gene ID" value="ENSPCEG00000012249.1"/>
</dbReference>
<dbReference type="PROSITE" id="PS50017">
    <property type="entry name" value="DEATH_DOMAIN"/>
    <property type="match status" value="1"/>
</dbReference>
<comment type="subcellular location">
    <subcellularLocation>
        <location evidence="1">Membrane</location>
    </subcellularLocation>
</comment>
<dbReference type="GO" id="GO:0045569">
    <property type="term" value="F:TRAIL binding"/>
    <property type="evidence" value="ECO:0007669"/>
    <property type="project" value="InterPro"/>
</dbReference>
<evidence type="ECO:0008006" key="16">
    <source>
        <dbReference type="Google" id="ProtNLM"/>
    </source>
</evidence>
<comment type="caution">
    <text evidence="9">Lacks conserved residue(s) required for the propagation of feature annotation.</text>
</comment>
<feature type="disulfide bond" evidence="9">
    <location>
        <begin position="105"/>
        <end position="118"/>
    </location>
</feature>
<keyword evidence="3 11" id="KW-0732">Signal</keyword>
<protein>
    <recommendedName>
        <fullName evidence="16">Tumor necrosis factor receptor superfamily member 10B</fullName>
    </recommendedName>
</protein>
<dbReference type="GO" id="GO:0036462">
    <property type="term" value="P:TRAIL-activated apoptotic signaling pathway"/>
    <property type="evidence" value="ECO:0007669"/>
    <property type="project" value="TreeGrafter"/>
</dbReference>
<dbReference type="Proteomes" id="UP000694393">
    <property type="component" value="Unplaced"/>
</dbReference>
<evidence type="ECO:0000256" key="1">
    <source>
        <dbReference type="ARBA" id="ARBA00004370"/>
    </source>
</evidence>
<dbReference type="GO" id="GO:0009986">
    <property type="term" value="C:cell surface"/>
    <property type="evidence" value="ECO:0007669"/>
    <property type="project" value="TreeGrafter"/>
</dbReference>